<keyword evidence="4" id="KW-1185">Reference proteome</keyword>
<dbReference type="InterPro" id="IPR015168">
    <property type="entry name" value="SsuA/THI5"/>
</dbReference>
<sequence length="324" mass="36155">MKKIAMALLGVVLVLLGCNQTTTNSSGDELSIILDWTPNTNHTGIYVAQEKGYFEDENLKVEILLPGQTSADQVVAAGQADIGIGSQEMVTRARVQDVPIISIAAIIQHNTSGFASPIDRNIISPSDFSGMTYGGFGDPIEEALLDALMTSENASVEDVDMINIGHADFFTSVQRDIDFSWIYYGWTGIEAEIRDVELNVQYLTDYADELDYYTPVLFTNEDLIATKPELLRRFVAAVSKGYQDAINNPTDTAKILLEAVPDLNEELVYASQAWLADWYQADAEQWGVQELPVWERYATWLHRNHLIEAVPNFEEAFTNQFLPE</sequence>
<dbReference type="EMBL" id="FODJ01000001">
    <property type="protein sequence ID" value="SEN70050.1"/>
    <property type="molecule type" value="Genomic_DNA"/>
</dbReference>
<gene>
    <name evidence="3" type="ORF">SAMN04488134_101670</name>
</gene>
<dbReference type="Proteomes" id="UP000199300">
    <property type="component" value="Unassembled WGS sequence"/>
</dbReference>
<organism evidence="3 4">
    <name type="scientific">Amphibacillus marinus</name>
    <dbReference type="NCBI Taxonomy" id="872970"/>
    <lineage>
        <taxon>Bacteria</taxon>
        <taxon>Bacillati</taxon>
        <taxon>Bacillota</taxon>
        <taxon>Bacilli</taxon>
        <taxon>Bacillales</taxon>
        <taxon>Bacillaceae</taxon>
        <taxon>Amphibacillus</taxon>
    </lineage>
</organism>
<dbReference type="Pfam" id="PF09084">
    <property type="entry name" value="NMT1"/>
    <property type="match status" value="1"/>
</dbReference>
<keyword evidence="1" id="KW-0732">Signal</keyword>
<protein>
    <submittedName>
        <fullName evidence="3">ABC-type nitrate/sulfonate/bicarbonate transport system, substrate-binding protein</fullName>
    </submittedName>
</protein>
<dbReference type="AlphaFoldDB" id="A0A1H8IM91"/>
<dbReference type="PROSITE" id="PS51257">
    <property type="entry name" value="PROKAR_LIPOPROTEIN"/>
    <property type="match status" value="1"/>
</dbReference>
<accession>A0A1H8IM91</accession>
<dbReference type="PANTHER" id="PTHR31528:SF3">
    <property type="entry name" value="THIAMINE BIOSYNTHESIS PROTEIN HI_0357-RELATED"/>
    <property type="match status" value="1"/>
</dbReference>
<evidence type="ECO:0000313" key="3">
    <source>
        <dbReference type="EMBL" id="SEN70050.1"/>
    </source>
</evidence>
<dbReference type="OrthoDB" id="9815602at2"/>
<evidence type="ECO:0000259" key="2">
    <source>
        <dbReference type="Pfam" id="PF09084"/>
    </source>
</evidence>
<dbReference type="Gene3D" id="3.40.190.10">
    <property type="entry name" value="Periplasmic binding protein-like II"/>
    <property type="match status" value="2"/>
</dbReference>
<evidence type="ECO:0000313" key="4">
    <source>
        <dbReference type="Proteomes" id="UP000199300"/>
    </source>
</evidence>
<dbReference type="PANTHER" id="PTHR31528">
    <property type="entry name" value="4-AMINO-5-HYDROXYMETHYL-2-METHYLPYRIMIDINE PHOSPHATE SYNTHASE THI11-RELATED"/>
    <property type="match status" value="1"/>
</dbReference>
<dbReference type="STRING" id="872970.SAMN04488134_101670"/>
<proteinExistence type="predicted"/>
<feature type="signal peptide" evidence="1">
    <location>
        <begin position="1"/>
        <end position="23"/>
    </location>
</feature>
<reference evidence="3 4" key="1">
    <citation type="submission" date="2016-10" db="EMBL/GenBank/DDBJ databases">
        <authorList>
            <person name="de Groot N.N."/>
        </authorList>
    </citation>
    <scope>NUCLEOTIDE SEQUENCE [LARGE SCALE GENOMIC DNA]</scope>
    <source>
        <strain evidence="3 4">CGMCC 1.10434</strain>
    </source>
</reference>
<dbReference type="InterPro" id="IPR027939">
    <property type="entry name" value="NMT1/THI5"/>
</dbReference>
<evidence type="ECO:0000256" key="1">
    <source>
        <dbReference type="SAM" id="SignalP"/>
    </source>
</evidence>
<name>A0A1H8IM91_9BACI</name>
<dbReference type="RefSeq" id="WP_091494787.1">
    <property type="nucleotide sequence ID" value="NZ_FODJ01000001.1"/>
</dbReference>
<feature type="chain" id="PRO_5038487901" evidence="1">
    <location>
        <begin position="24"/>
        <end position="324"/>
    </location>
</feature>
<dbReference type="GO" id="GO:0009228">
    <property type="term" value="P:thiamine biosynthetic process"/>
    <property type="evidence" value="ECO:0007669"/>
    <property type="project" value="InterPro"/>
</dbReference>
<dbReference type="SUPFAM" id="SSF53850">
    <property type="entry name" value="Periplasmic binding protein-like II"/>
    <property type="match status" value="1"/>
</dbReference>
<feature type="domain" description="SsuA/THI5-like" evidence="2">
    <location>
        <begin position="39"/>
        <end position="250"/>
    </location>
</feature>